<evidence type="ECO:0000256" key="2">
    <source>
        <dbReference type="SAM" id="Phobius"/>
    </source>
</evidence>
<feature type="compositionally biased region" description="Low complexity" evidence="1">
    <location>
        <begin position="1"/>
        <end position="16"/>
    </location>
</feature>
<keyword evidence="2" id="KW-0812">Transmembrane</keyword>
<keyword evidence="4" id="KW-1185">Reference proteome</keyword>
<dbReference type="AlphaFoldDB" id="A0A1I0CTC3"/>
<feature type="transmembrane region" description="Helical" evidence="2">
    <location>
        <begin position="88"/>
        <end position="109"/>
    </location>
</feature>
<name>A0A1I0CTC3_9ACTN</name>
<organism evidence="3 4">
    <name type="scientific">Geodermatophilus poikilotrophus</name>
    <dbReference type="NCBI Taxonomy" id="1333667"/>
    <lineage>
        <taxon>Bacteria</taxon>
        <taxon>Bacillati</taxon>
        <taxon>Actinomycetota</taxon>
        <taxon>Actinomycetes</taxon>
        <taxon>Geodermatophilales</taxon>
        <taxon>Geodermatophilaceae</taxon>
        <taxon>Geodermatophilus</taxon>
    </lineage>
</organism>
<feature type="region of interest" description="Disordered" evidence="1">
    <location>
        <begin position="1"/>
        <end position="22"/>
    </location>
</feature>
<evidence type="ECO:0000313" key="3">
    <source>
        <dbReference type="EMBL" id="SET22540.1"/>
    </source>
</evidence>
<accession>A0A1I0CTC3</accession>
<feature type="transmembrane region" description="Helical" evidence="2">
    <location>
        <begin position="129"/>
        <end position="151"/>
    </location>
</feature>
<feature type="transmembrane region" description="Helical" evidence="2">
    <location>
        <begin position="158"/>
        <end position="177"/>
    </location>
</feature>
<evidence type="ECO:0000256" key="1">
    <source>
        <dbReference type="SAM" id="MobiDB-lite"/>
    </source>
</evidence>
<sequence length="206" mass="20335">MTATAVPTSPTPAAAVPDHRPSPSLRGLAVTAGGVLFAAGNALHPLEHNEEAHQAATWVAAHVTFGAGAVLIAAGAGALAARLARSRVATVGLSVLWVGLVLIPVGGYTEAYVAPAMHHGFAGVEQATLWFSALAGTATLLGPLLIAVGALRSRLLPAPVAVSLLALPVGGVLGGALPVEGWGIIPGTVVFGLGIAAAGWLSRTPA</sequence>
<evidence type="ECO:0000313" key="4">
    <source>
        <dbReference type="Proteomes" id="UP000198507"/>
    </source>
</evidence>
<protein>
    <submittedName>
        <fullName evidence="3">Uncharacterized protein</fullName>
    </submittedName>
</protein>
<dbReference type="RefSeq" id="WP_175486430.1">
    <property type="nucleotide sequence ID" value="NZ_FOIE01000003.1"/>
</dbReference>
<dbReference type="Proteomes" id="UP000198507">
    <property type="component" value="Unassembled WGS sequence"/>
</dbReference>
<dbReference type="EMBL" id="FOIE01000003">
    <property type="protein sequence ID" value="SET22540.1"/>
    <property type="molecule type" value="Genomic_DNA"/>
</dbReference>
<keyword evidence="2" id="KW-0472">Membrane</keyword>
<feature type="transmembrane region" description="Helical" evidence="2">
    <location>
        <begin position="55"/>
        <end position="81"/>
    </location>
</feature>
<keyword evidence="2" id="KW-1133">Transmembrane helix</keyword>
<feature type="transmembrane region" description="Helical" evidence="2">
    <location>
        <begin position="183"/>
        <end position="201"/>
    </location>
</feature>
<gene>
    <name evidence="3" type="ORF">SAMN04488546_1739</name>
</gene>
<proteinExistence type="predicted"/>
<reference evidence="4" key="1">
    <citation type="submission" date="2016-10" db="EMBL/GenBank/DDBJ databases">
        <authorList>
            <person name="Varghese N."/>
            <person name="Submissions S."/>
        </authorList>
    </citation>
    <scope>NUCLEOTIDE SEQUENCE [LARGE SCALE GENOMIC DNA]</scope>
    <source>
        <strain evidence="4">DSM 44209</strain>
    </source>
</reference>